<reference evidence="1 2" key="1">
    <citation type="submission" date="2020-07" db="EMBL/GenBank/DDBJ databases">
        <title>Mycobacterium kansasii (former subtype) with zoonotic potential isolated from diseased indoor pet cat, Japan.</title>
        <authorList>
            <person name="Fukano H."/>
            <person name="Terazono T."/>
            <person name="Hoshino Y."/>
        </authorList>
    </citation>
    <scope>NUCLEOTIDE SEQUENCE [LARGE SCALE GENOMIC DNA]</scope>
    <source>
        <strain evidence="1 2">Kuro-I</strain>
    </source>
</reference>
<keyword evidence="2" id="KW-1185">Reference proteome</keyword>
<organism evidence="1 2">
    <name type="scientific">Mycobacterium kansasii</name>
    <dbReference type="NCBI Taxonomy" id="1768"/>
    <lineage>
        <taxon>Bacteria</taxon>
        <taxon>Bacillati</taxon>
        <taxon>Actinomycetota</taxon>
        <taxon>Actinomycetes</taxon>
        <taxon>Mycobacteriales</taxon>
        <taxon>Mycobacteriaceae</taxon>
        <taxon>Mycobacterium</taxon>
    </lineage>
</organism>
<sequence>MPGWSIVNDGLVSERSGADRVNPAPCPRCSSGATVTKSAAGWYWSVLPSSDVRKAADDVTVPACSSRTMTSRTGRSPMLVTVPLTVTTGSLVVVTTSGVT</sequence>
<protein>
    <submittedName>
        <fullName evidence="1">Uncharacterized protein</fullName>
    </submittedName>
</protein>
<name>A0A7G1IR98_MYCKA</name>
<proteinExistence type="predicted"/>
<dbReference type="Proteomes" id="UP000516380">
    <property type="component" value="Chromosome"/>
</dbReference>
<evidence type="ECO:0000313" key="1">
    <source>
        <dbReference type="EMBL" id="BCI92489.1"/>
    </source>
</evidence>
<evidence type="ECO:0000313" key="2">
    <source>
        <dbReference type="Proteomes" id="UP000516380"/>
    </source>
</evidence>
<dbReference type="AlphaFoldDB" id="A0A7G1IR98"/>
<dbReference type="EMBL" id="AP023343">
    <property type="protein sequence ID" value="BCI92489.1"/>
    <property type="molecule type" value="Genomic_DNA"/>
</dbReference>
<gene>
    <name evidence="1" type="ORF">NIIDMKKI_76950</name>
</gene>
<accession>A0A7G1IR98</accession>